<dbReference type="EC" id="3.1.4.58" evidence="2"/>
<dbReference type="SUPFAM" id="SSF55144">
    <property type="entry name" value="LigT-like"/>
    <property type="match status" value="1"/>
</dbReference>
<dbReference type="GO" id="GO:0008664">
    <property type="term" value="F:RNA 2',3'-cyclic 3'-phosphodiesterase activity"/>
    <property type="evidence" value="ECO:0007669"/>
    <property type="project" value="UniProtKB-EC"/>
</dbReference>
<name>A0A7W9WPR4_CASDE</name>
<feature type="short sequence motif" description="HXTX 1" evidence="2">
    <location>
        <begin position="63"/>
        <end position="66"/>
    </location>
</feature>
<evidence type="ECO:0000256" key="2">
    <source>
        <dbReference type="HAMAP-Rule" id="MF_01940"/>
    </source>
</evidence>
<dbReference type="InterPro" id="IPR009097">
    <property type="entry name" value="Cyclic_Pdiesterase"/>
</dbReference>
<reference evidence="4 5" key="1">
    <citation type="submission" date="2020-08" db="EMBL/GenBank/DDBJ databases">
        <title>Genomic Encyclopedia of Type Strains, Phase IV (KMG-IV): sequencing the most valuable type-strain genomes for metagenomic binning, comparative biology and taxonomic classification.</title>
        <authorList>
            <person name="Goeker M."/>
        </authorList>
    </citation>
    <scope>NUCLEOTIDE SEQUENCE [LARGE SCALE GENOMIC DNA]</scope>
    <source>
        <strain evidence="4 5">DSM 12141</strain>
    </source>
</reference>
<dbReference type="AlphaFoldDB" id="A0A7W9WPR4"/>
<dbReference type="Proteomes" id="UP000541136">
    <property type="component" value="Unassembled WGS sequence"/>
</dbReference>
<feature type="region of interest" description="Disordered" evidence="3">
    <location>
        <begin position="1"/>
        <end position="21"/>
    </location>
</feature>
<sequence length="205" mass="22182">MTARPAGSPCPDAARAAGGEGAPGRRVFFALWPDAEAVETLSGWARQAHAAFGGRIMRPETLHLTLAFLGTVPLDRIADLTALLEEARPIGGTLRLDRYGRFHGPKIVWAGPSATPPWLDALHGWLWRALARRGFARPDEPFRPHVSLLRRAEPGELDTLPAPAPLDWTPRRCVLAASAPSPAGSFYEILAERVLTRRNPHGSGG</sequence>
<accession>A0A7W9WPR4</accession>
<comment type="caution">
    <text evidence="4">The sequence shown here is derived from an EMBL/GenBank/DDBJ whole genome shotgun (WGS) entry which is preliminary data.</text>
</comment>
<keyword evidence="1 2" id="KW-0378">Hydrolase</keyword>
<comment type="catalytic activity">
    <reaction evidence="2">
        <text>a 3'-end 2',3'-cyclophospho-ribonucleotide-RNA + H2O = a 3'-end 2'-phospho-ribonucleotide-RNA + H(+)</text>
        <dbReference type="Rhea" id="RHEA:11828"/>
        <dbReference type="Rhea" id="RHEA-COMP:10464"/>
        <dbReference type="Rhea" id="RHEA-COMP:17353"/>
        <dbReference type="ChEBI" id="CHEBI:15377"/>
        <dbReference type="ChEBI" id="CHEBI:15378"/>
        <dbReference type="ChEBI" id="CHEBI:83064"/>
        <dbReference type="ChEBI" id="CHEBI:173113"/>
        <dbReference type="EC" id="3.1.4.58"/>
    </reaction>
</comment>
<feature type="active site" description="Proton acceptor" evidence="2">
    <location>
        <position position="145"/>
    </location>
</feature>
<evidence type="ECO:0000313" key="4">
    <source>
        <dbReference type="EMBL" id="MBB6084110.1"/>
    </source>
</evidence>
<comment type="similarity">
    <text evidence="2">Belongs to the 2H phosphoesterase superfamily. ThpR family.</text>
</comment>
<dbReference type="NCBIfam" id="TIGR02258">
    <property type="entry name" value="2_5_ligase"/>
    <property type="match status" value="1"/>
</dbReference>
<evidence type="ECO:0000256" key="3">
    <source>
        <dbReference type="SAM" id="MobiDB-lite"/>
    </source>
</evidence>
<dbReference type="HAMAP" id="MF_01940">
    <property type="entry name" value="RNA_CPDase"/>
    <property type="match status" value="1"/>
</dbReference>
<dbReference type="GO" id="GO:0016874">
    <property type="term" value="F:ligase activity"/>
    <property type="evidence" value="ECO:0007669"/>
    <property type="project" value="UniProtKB-KW"/>
</dbReference>
<dbReference type="PANTHER" id="PTHR35561">
    <property type="entry name" value="RNA 2',3'-CYCLIC PHOSPHODIESTERASE"/>
    <property type="match status" value="1"/>
</dbReference>
<feature type="active site" description="Proton donor" evidence="2">
    <location>
        <position position="63"/>
    </location>
</feature>
<protein>
    <recommendedName>
        <fullName evidence="2">RNA 2',3'-cyclic phosphodiesterase</fullName>
        <shortName evidence="2">RNA 2',3'-CPDase</shortName>
        <ecNumber evidence="2">3.1.4.58</ecNumber>
    </recommendedName>
</protein>
<dbReference type="InterPro" id="IPR004175">
    <property type="entry name" value="RNA_CPDase"/>
</dbReference>
<comment type="function">
    <text evidence="2">Hydrolyzes RNA 2',3'-cyclic phosphodiester to an RNA 2'-phosphomonoester.</text>
</comment>
<dbReference type="Gene3D" id="3.90.1140.10">
    <property type="entry name" value="Cyclic phosphodiesterase"/>
    <property type="match status" value="1"/>
</dbReference>
<keyword evidence="4" id="KW-0436">Ligase</keyword>
<proteinExistence type="inferred from homology"/>
<dbReference type="EMBL" id="JACHIB010000012">
    <property type="protein sequence ID" value="MBB6084110.1"/>
    <property type="molecule type" value="Genomic_DNA"/>
</dbReference>
<evidence type="ECO:0000313" key="5">
    <source>
        <dbReference type="Proteomes" id="UP000541136"/>
    </source>
</evidence>
<organism evidence="4 5">
    <name type="scientific">Castellaniella defragrans</name>
    <name type="common">Alcaligenes defragrans</name>
    <dbReference type="NCBI Taxonomy" id="75697"/>
    <lineage>
        <taxon>Bacteria</taxon>
        <taxon>Pseudomonadati</taxon>
        <taxon>Pseudomonadota</taxon>
        <taxon>Betaproteobacteria</taxon>
        <taxon>Burkholderiales</taxon>
        <taxon>Alcaligenaceae</taxon>
        <taxon>Castellaniella</taxon>
    </lineage>
</organism>
<comment type="caution">
    <text evidence="2">Lacks conserved residue(s) required for the propagation of feature annotation.</text>
</comment>
<dbReference type="PANTHER" id="PTHR35561:SF1">
    <property type="entry name" value="RNA 2',3'-CYCLIC PHOSPHODIESTERASE"/>
    <property type="match status" value="1"/>
</dbReference>
<evidence type="ECO:0000256" key="1">
    <source>
        <dbReference type="ARBA" id="ARBA00022801"/>
    </source>
</evidence>
<gene>
    <name evidence="4" type="ORF">HNR28_002155</name>
</gene>
<dbReference type="Pfam" id="PF13563">
    <property type="entry name" value="2_5_RNA_ligase2"/>
    <property type="match status" value="1"/>
</dbReference>
<dbReference type="GO" id="GO:0004113">
    <property type="term" value="F:2',3'-cyclic-nucleotide 3'-phosphodiesterase activity"/>
    <property type="evidence" value="ECO:0007669"/>
    <property type="project" value="InterPro"/>
</dbReference>
<dbReference type="RefSeq" id="WP_151025678.1">
    <property type="nucleotide sequence ID" value="NZ_JACHIB010000012.1"/>
</dbReference>